<accession>A0ABY7VT02</accession>
<protein>
    <recommendedName>
        <fullName evidence="3">HEAT repeat domain-containing protein</fullName>
    </recommendedName>
</protein>
<dbReference type="EMBL" id="CP117811">
    <property type="protein sequence ID" value="WDE96398.1"/>
    <property type="molecule type" value="Genomic_DNA"/>
</dbReference>
<reference evidence="1 2" key="1">
    <citation type="submission" date="2023-02" db="EMBL/GenBank/DDBJ databases">
        <title>Genome sequence of Lentisphaera profundi SAORIC-696.</title>
        <authorList>
            <person name="Kim e."/>
            <person name="Cho J.-C."/>
            <person name="Choi A."/>
            <person name="Kang I."/>
        </authorList>
    </citation>
    <scope>NUCLEOTIDE SEQUENCE [LARGE SCALE GENOMIC DNA]</scope>
    <source>
        <strain evidence="1 2">SAORIC-696</strain>
    </source>
</reference>
<dbReference type="Proteomes" id="UP001214250">
    <property type="component" value="Chromosome 1"/>
</dbReference>
<sequence>MGNIEQLINDLGNFKLRFKARRALGGFAQEDVCPALLNYLKQSDNNINGAWAALQVLKKFRYADVLGDLPSLAEAYPSLIWDIRDLEEIITGKKASDALAALETNLNPFAELRTLLGIDLLSFSDKGGFYSFVLKTDLTRKHEMILIEEENFYHIYTECGVADEEISGQLAALNENLDLGELKIESKEDGESALSLHYSITRESSAIEQEKVLRRLAQVADGLEKQLSDKDLI</sequence>
<name>A0ABY7VT02_9BACT</name>
<organism evidence="1 2">
    <name type="scientific">Lentisphaera profundi</name>
    <dbReference type="NCBI Taxonomy" id="1658616"/>
    <lineage>
        <taxon>Bacteria</taxon>
        <taxon>Pseudomonadati</taxon>
        <taxon>Lentisphaerota</taxon>
        <taxon>Lentisphaeria</taxon>
        <taxon>Lentisphaerales</taxon>
        <taxon>Lentisphaeraceae</taxon>
        <taxon>Lentisphaera</taxon>
    </lineage>
</organism>
<dbReference type="InterPro" id="IPR016024">
    <property type="entry name" value="ARM-type_fold"/>
</dbReference>
<proteinExistence type="predicted"/>
<keyword evidence="2" id="KW-1185">Reference proteome</keyword>
<evidence type="ECO:0000313" key="1">
    <source>
        <dbReference type="EMBL" id="WDE96398.1"/>
    </source>
</evidence>
<dbReference type="SUPFAM" id="SSF48371">
    <property type="entry name" value="ARM repeat"/>
    <property type="match status" value="1"/>
</dbReference>
<evidence type="ECO:0000313" key="2">
    <source>
        <dbReference type="Proteomes" id="UP001214250"/>
    </source>
</evidence>
<dbReference type="RefSeq" id="WP_274150464.1">
    <property type="nucleotide sequence ID" value="NZ_CP117811.1"/>
</dbReference>
<gene>
    <name evidence="1" type="ORF">PQO03_00255</name>
</gene>
<evidence type="ECO:0008006" key="3">
    <source>
        <dbReference type="Google" id="ProtNLM"/>
    </source>
</evidence>